<organism evidence="2 3">
    <name type="scientific">Cinara cedri</name>
    <dbReference type="NCBI Taxonomy" id="506608"/>
    <lineage>
        <taxon>Eukaryota</taxon>
        <taxon>Metazoa</taxon>
        <taxon>Ecdysozoa</taxon>
        <taxon>Arthropoda</taxon>
        <taxon>Hexapoda</taxon>
        <taxon>Insecta</taxon>
        <taxon>Pterygota</taxon>
        <taxon>Neoptera</taxon>
        <taxon>Paraneoptera</taxon>
        <taxon>Hemiptera</taxon>
        <taxon>Sternorrhyncha</taxon>
        <taxon>Aphidomorpha</taxon>
        <taxon>Aphidoidea</taxon>
        <taxon>Aphididae</taxon>
        <taxon>Lachninae</taxon>
        <taxon>Cinara</taxon>
    </lineage>
</organism>
<proteinExistence type="predicted"/>
<sequence>MEEVTRYLELAEKEAALTTKTKWEVKEDSGNTGGATKSAYSAQAITFPTAEKSSRNRVGRSSEDKKNDKQIQEAYTFGSVVGTKDTKLTLEWQVVKRREPNGAVTIKAKVMAKRERKRPTEIIVKVGNSSYSDDLRKVKTKSEVKSGEDSKYLLDTISKAIEDLEAVKVLEQMEKIVVLDIDEQEEEYEIVETLDTSYGFSVNKVTVKRLLLVSKGQTIGILKVS</sequence>
<reference evidence="2 3" key="1">
    <citation type="submission" date="2019-08" db="EMBL/GenBank/DDBJ databases">
        <authorList>
            <person name="Alioto T."/>
            <person name="Alioto T."/>
            <person name="Gomez Garrido J."/>
        </authorList>
    </citation>
    <scope>NUCLEOTIDE SEQUENCE [LARGE SCALE GENOMIC DNA]</scope>
</reference>
<name>A0A5E4N7D2_9HEMI</name>
<gene>
    <name evidence="2" type="ORF">CINCED_3A004773</name>
</gene>
<evidence type="ECO:0000313" key="3">
    <source>
        <dbReference type="Proteomes" id="UP000325440"/>
    </source>
</evidence>
<evidence type="ECO:0000313" key="2">
    <source>
        <dbReference type="EMBL" id="VVC40635.1"/>
    </source>
</evidence>
<protein>
    <submittedName>
        <fullName evidence="2">Uncharacterized protein</fullName>
    </submittedName>
</protein>
<dbReference type="AlphaFoldDB" id="A0A5E4N7D2"/>
<feature type="compositionally biased region" description="Polar residues" evidence="1">
    <location>
        <begin position="34"/>
        <end position="46"/>
    </location>
</feature>
<dbReference type="OrthoDB" id="6615185at2759"/>
<accession>A0A5E4N7D2</accession>
<evidence type="ECO:0000256" key="1">
    <source>
        <dbReference type="SAM" id="MobiDB-lite"/>
    </source>
</evidence>
<keyword evidence="3" id="KW-1185">Reference proteome</keyword>
<dbReference type="EMBL" id="CABPRJ010001906">
    <property type="protein sequence ID" value="VVC40635.1"/>
    <property type="molecule type" value="Genomic_DNA"/>
</dbReference>
<feature type="compositionally biased region" description="Basic and acidic residues" evidence="1">
    <location>
        <begin position="60"/>
        <end position="70"/>
    </location>
</feature>
<dbReference type="Proteomes" id="UP000325440">
    <property type="component" value="Unassembled WGS sequence"/>
</dbReference>
<feature type="region of interest" description="Disordered" evidence="1">
    <location>
        <begin position="24"/>
        <end position="70"/>
    </location>
</feature>